<reference evidence="2" key="1">
    <citation type="submission" date="2017-07" db="EMBL/GenBank/DDBJ databases">
        <title>Taro Niue Genome Assembly and Annotation.</title>
        <authorList>
            <person name="Atibalentja N."/>
            <person name="Keating K."/>
            <person name="Fields C.J."/>
        </authorList>
    </citation>
    <scope>NUCLEOTIDE SEQUENCE</scope>
    <source>
        <strain evidence="2">Niue_2</strain>
        <tissue evidence="2">Leaf</tissue>
    </source>
</reference>
<gene>
    <name evidence="2" type="ORF">Taro_035560</name>
</gene>
<dbReference type="OrthoDB" id="294251at2759"/>
<evidence type="ECO:0000256" key="1">
    <source>
        <dbReference type="SAM" id="MobiDB-lite"/>
    </source>
</evidence>
<accession>A0A843VUT3</accession>
<dbReference type="Gene3D" id="1.10.10.750">
    <property type="entry name" value="Ypt/Rab-GAP domain of gyp1p, domain 1"/>
    <property type="match status" value="1"/>
</dbReference>
<name>A0A843VUT3_COLES</name>
<keyword evidence="3" id="KW-1185">Reference proteome</keyword>
<organism evidence="2 3">
    <name type="scientific">Colocasia esculenta</name>
    <name type="common">Wild taro</name>
    <name type="synonym">Arum esculentum</name>
    <dbReference type="NCBI Taxonomy" id="4460"/>
    <lineage>
        <taxon>Eukaryota</taxon>
        <taxon>Viridiplantae</taxon>
        <taxon>Streptophyta</taxon>
        <taxon>Embryophyta</taxon>
        <taxon>Tracheophyta</taxon>
        <taxon>Spermatophyta</taxon>
        <taxon>Magnoliopsida</taxon>
        <taxon>Liliopsida</taxon>
        <taxon>Araceae</taxon>
        <taxon>Aroideae</taxon>
        <taxon>Colocasieae</taxon>
        <taxon>Colocasia</taxon>
    </lineage>
</organism>
<dbReference type="EMBL" id="NMUH01002919">
    <property type="protein sequence ID" value="MQM02793.1"/>
    <property type="molecule type" value="Genomic_DNA"/>
</dbReference>
<proteinExistence type="predicted"/>
<evidence type="ECO:0000313" key="2">
    <source>
        <dbReference type="EMBL" id="MQM02793.1"/>
    </source>
</evidence>
<dbReference type="Proteomes" id="UP000652761">
    <property type="component" value="Unassembled WGS sequence"/>
</dbReference>
<comment type="caution">
    <text evidence="2">The sequence shown here is derived from an EMBL/GenBank/DDBJ whole genome shotgun (WGS) entry which is preliminary data.</text>
</comment>
<sequence length="314" mass="35467">MSFCVWFLSHTQRVRPAIFHRPFSPPPSSPPSVISSAPPSSLHASVDRSCRRDRKKESFPFFSTRVHTPQNPPPVARNLCINSYLGFPASCDAVETKIFSYQVRQPQIQLQILSFKEMFGTLTQRREVSSGFSFQRPSWRTIINNGRRNSNATNAPTTVTKKIPYFSVKFQDIYGFTVEGSLDDVNVLNEVSERVRRQARAWWALEASKGANWYLEPWVSSISEGIFMGSLKLSVLANTISLRKLIRKGIPPLLRPKVWLSVSGATKKRSTAPESYYDDLISATEFRVTPATLQIDHLGNCCKNGERTYLAAET</sequence>
<feature type="region of interest" description="Disordered" evidence="1">
    <location>
        <begin position="29"/>
        <end position="51"/>
    </location>
</feature>
<dbReference type="InterPro" id="IPR035969">
    <property type="entry name" value="Rab-GAP_TBC_sf"/>
</dbReference>
<protein>
    <submittedName>
        <fullName evidence="2">Uncharacterized protein</fullName>
    </submittedName>
</protein>
<dbReference type="SUPFAM" id="SSF47923">
    <property type="entry name" value="Ypt/Rab-GAP domain of gyp1p"/>
    <property type="match status" value="1"/>
</dbReference>
<feature type="compositionally biased region" description="Low complexity" evidence="1">
    <location>
        <begin position="31"/>
        <end position="41"/>
    </location>
</feature>
<dbReference type="AlphaFoldDB" id="A0A843VUT3"/>
<evidence type="ECO:0000313" key="3">
    <source>
        <dbReference type="Proteomes" id="UP000652761"/>
    </source>
</evidence>